<accession>A0A7Y4LAY1</accession>
<dbReference type="CDD" id="cd07035">
    <property type="entry name" value="TPP_PYR_POX_like"/>
    <property type="match status" value="1"/>
</dbReference>
<gene>
    <name evidence="19" type="primary">ilvB</name>
    <name evidence="19" type="ORF">HKX40_08900</name>
</gene>
<keyword evidence="6" id="KW-0285">Flavoprotein</keyword>
<evidence type="ECO:0000313" key="19">
    <source>
        <dbReference type="EMBL" id="NOL50245.1"/>
    </source>
</evidence>
<dbReference type="Gene3D" id="3.40.50.970">
    <property type="match status" value="2"/>
</dbReference>
<comment type="cofactor">
    <cofactor evidence="14">
        <name>thiamine diphosphate</name>
        <dbReference type="ChEBI" id="CHEBI:58937"/>
    </cofactor>
    <text evidence="14">Binds 1 thiamine pyrophosphate per subunit.</text>
</comment>
<keyword evidence="11 14" id="KW-0786">Thiamine pyrophosphate</keyword>
<keyword evidence="10 14" id="KW-0460">Magnesium</keyword>
<dbReference type="InterPro" id="IPR039368">
    <property type="entry name" value="AHAS_TPP"/>
</dbReference>
<dbReference type="PANTHER" id="PTHR18968">
    <property type="entry name" value="THIAMINE PYROPHOSPHATE ENZYMES"/>
    <property type="match status" value="1"/>
</dbReference>
<dbReference type="GO" id="GO:0009099">
    <property type="term" value="P:L-valine biosynthetic process"/>
    <property type="evidence" value="ECO:0007669"/>
    <property type="project" value="UniProtKB-UniPathway"/>
</dbReference>
<comment type="similarity">
    <text evidence="3 14">Belongs to the TPP enzyme family.</text>
</comment>
<evidence type="ECO:0000256" key="2">
    <source>
        <dbReference type="ARBA" id="ARBA00005025"/>
    </source>
</evidence>
<dbReference type="InterPro" id="IPR029035">
    <property type="entry name" value="DHS-like_NAD/FAD-binding_dom"/>
</dbReference>
<organism evidence="19 20">
    <name type="scientific">Pelistega europaea</name>
    <dbReference type="NCBI Taxonomy" id="106147"/>
    <lineage>
        <taxon>Bacteria</taxon>
        <taxon>Pseudomonadati</taxon>
        <taxon>Pseudomonadota</taxon>
        <taxon>Betaproteobacteria</taxon>
        <taxon>Burkholderiales</taxon>
        <taxon>Alcaligenaceae</taxon>
        <taxon>Pelistega</taxon>
    </lineage>
</organism>
<dbReference type="AlphaFoldDB" id="A0A7Y4LAY1"/>
<evidence type="ECO:0000256" key="5">
    <source>
        <dbReference type="ARBA" id="ARBA00022605"/>
    </source>
</evidence>
<dbReference type="InterPro" id="IPR029061">
    <property type="entry name" value="THDP-binding"/>
</dbReference>
<dbReference type="Pfam" id="PF02775">
    <property type="entry name" value="TPP_enzyme_C"/>
    <property type="match status" value="1"/>
</dbReference>
<evidence type="ECO:0000256" key="4">
    <source>
        <dbReference type="ARBA" id="ARBA00013145"/>
    </source>
</evidence>
<evidence type="ECO:0000256" key="15">
    <source>
        <dbReference type="SAM" id="Coils"/>
    </source>
</evidence>
<protein>
    <recommendedName>
        <fullName evidence="4 14">Acetolactate synthase</fullName>
        <ecNumber evidence="4 14">2.2.1.6</ecNumber>
    </recommendedName>
</protein>
<proteinExistence type="inferred from homology"/>
<dbReference type="GO" id="GO:0005948">
    <property type="term" value="C:acetolactate synthase complex"/>
    <property type="evidence" value="ECO:0007669"/>
    <property type="project" value="TreeGrafter"/>
</dbReference>
<dbReference type="UniPathway" id="UPA00049">
    <property type="reaction ID" value="UER00059"/>
</dbReference>
<evidence type="ECO:0000259" key="16">
    <source>
        <dbReference type="Pfam" id="PF00205"/>
    </source>
</evidence>
<feature type="coiled-coil region" evidence="15">
    <location>
        <begin position="323"/>
        <end position="350"/>
    </location>
</feature>
<dbReference type="InterPro" id="IPR045229">
    <property type="entry name" value="TPP_enz"/>
</dbReference>
<dbReference type="Gene3D" id="3.40.50.1220">
    <property type="entry name" value="TPP-binding domain"/>
    <property type="match status" value="1"/>
</dbReference>
<dbReference type="GO" id="GO:0030976">
    <property type="term" value="F:thiamine pyrophosphate binding"/>
    <property type="evidence" value="ECO:0007669"/>
    <property type="project" value="UniProtKB-UniRule"/>
</dbReference>
<comment type="catalytic activity">
    <reaction evidence="13 14">
        <text>2 pyruvate + H(+) = (2S)-2-acetolactate + CO2</text>
        <dbReference type="Rhea" id="RHEA:25249"/>
        <dbReference type="ChEBI" id="CHEBI:15361"/>
        <dbReference type="ChEBI" id="CHEBI:15378"/>
        <dbReference type="ChEBI" id="CHEBI:16526"/>
        <dbReference type="ChEBI" id="CHEBI:58476"/>
        <dbReference type="EC" id="2.2.1.6"/>
    </reaction>
</comment>
<evidence type="ECO:0000256" key="6">
    <source>
        <dbReference type="ARBA" id="ARBA00022630"/>
    </source>
</evidence>
<comment type="cofactor">
    <cofactor evidence="14">
        <name>Mg(2+)</name>
        <dbReference type="ChEBI" id="CHEBI:18420"/>
    </cofactor>
    <text evidence="14">Binds 1 Mg(2+) ion per subunit.</text>
</comment>
<dbReference type="GO" id="GO:0009097">
    <property type="term" value="P:isoleucine biosynthetic process"/>
    <property type="evidence" value="ECO:0007669"/>
    <property type="project" value="UniProtKB-UniPathway"/>
</dbReference>
<evidence type="ECO:0000256" key="10">
    <source>
        <dbReference type="ARBA" id="ARBA00022842"/>
    </source>
</evidence>
<evidence type="ECO:0000313" key="20">
    <source>
        <dbReference type="Proteomes" id="UP000541421"/>
    </source>
</evidence>
<dbReference type="GO" id="GO:0000287">
    <property type="term" value="F:magnesium ion binding"/>
    <property type="evidence" value="ECO:0007669"/>
    <property type="project" value="UniProtKB-UniRule"/>
</dbReference>
<feature type="domain" description="Thiamine pyrophosphate enzyme TPP-binding" evidence="17">
    <location>
        <begin position="395"/>
        <end position="545"/>
    </location>
</feature>
<dbReference type="SUPFAM" id="SSF52518">
    <property type="entry name" value="Thiamin diphosphate-binding fold (THDP-binding)"/>
    <property type="match status" value="2"/>
</dbReference>
<keyword evidence="7 14" id="KW-0808">Transferase</keyword>
<keyword evidence="15" id="KW-0175">Coiled coil</keyword>
<dbReference type="FunFam" id="3.40.50.970:FF:000016">
    <property type="entry name" value="Acetolactate synthase"/>
    <property type="match status" value="1"/>
</dbReference>
<evidence type="ECO:0000259" key="18">
    <source>
        <dbReference type="Pfam" id="PF02776"/>
    </source>
</evidence>
<dbReference type="Pfam" id="PF00205">
    <property type="entry name" value="TPP_enzyme_M"/>
    <property type="match status" value="1"/>
</dbReference>
<dbReference type="Proteomes" id="UP000541421">
    <property type="component" value="Unassembled WGS sequence"/>
</dbReference>
<comment type="pathway">
    <text evidence="2 14">Amino-acid biosynthesis; L-valine biosynthesis; L-valine from pyruvate: step 1/4.</text>
</comment>
<dbReference type="UniPathway" id="UPA00047">
    <property type="reaction ID" value="UER00055"/>
</dbReference>
<evidence type="ECO:0000256" key="1">
    <source>
        <dbReference type="ARBA" id="ARBA00004974"/>
    </source>
</evidence>
<dbReference type="InterPro" id="IPR011766">
    <property type="entry name" value="TPP_enzyme_TPP-bd"/>
</dbReference>
<evidence type="ECO:0000256" key="9">
    <source>
        <dbReference type="ARBA" id="ARBA00022827"/>
    </source>
</evidence>
<feature type="domain" description="Thiamine pyrophosphate enzyme N-terminal TPP-binding" evidence="18">
    <location>
        <begin position="5"/>
        <end position="119"/>
    </location>
</feature>
<evidence type="ECO:0000256" key="7">
    <source>
        <dbReference type="ARBA" id="ARBA00022679"/>
    </source>
</evidence>
<dbReference type="GO" id="GO:0050660">
    <property type="term" value="F:flavin adenine dinucleotide binding"/>
    <property type="evidence" value="ECO:0007669"/>
    <property type="project" value="InterPro"/>
</dbReference>
<keyword evidence="12 14" id="KW-0100">Branched-chain amino acid biosynthesis</keyword>
<dbReference type="SUPFAM" id="SSF52467">
    <property type="entry name" value="DHS-like NAD/FAD-binding domain"/>
    <property type="match status" value="1"/>
</dbReference>
<comment type="pathway">
    <text evidence="1 14">Amino-acid biosynthesis; L-isoleucine biosynthesis; L-isoleucine from 2-oxobutanoate: step 1/4.</text>
</comment>
<dbReference type="PANTHER" id="PTHR18968:SF13">
    <property type="entry name" value="ACETOLACTATE SYNTHASE CATALYTIC SUBUNIT, MITOCHONDRIAL"/>
    <property type="match status" value="1"/>
</dbReference>
<dbReference type="RefSeq" id="WP_171589222.1">
    <property type="nucleotide sequence ID" value="NZ_JABGBO010000009.1"/>
</dbReference>
<dbReference type="InterPro" id="IPR012846">
    <property type="entry name" value="Acetolactate_synth_lsu"/>
</dbReference>
<sequence>MELIGADIVVRCLAEQGVKHVFGYPGGAVLYIYDAIYKQKDFEHILVRHEQAAVHAADAYSRSSQEVGVCLVTSGPGLTNAVTGIATAYMDSIPMVIISGQVPTKAIGEDAFQECDAVGITRPCVKHNFLVRDVKDLADTMRKAFYIAKTGRPGPVLVDIPKDVSMAPCKYTPPKGEVKMRSYSPTTKGHGGQIKKAAQLLVGAQRPMIYVGGGVILANAAEELTEFVDLLGAPCVTTLMALGALPASNKHYLGMPGMHGTYEANMAMQQSDVLIAVGARFDDRVVGNTKHFMSQPRKVIHIDIDPSSISKRVRADVPIVGCVKDVLTELNEVLRELSEARQKQTKALANWWKQINEWQARKCLAYDTESDLIKPQYVVQKLWEVTGGDAFIASDVGQHQMWAAQYYGFNKPRRWVNSGGLGTMGVGLPYAMGIQKANPDAQVAVITGEGSIQMNIQELATCKQYGFTPKIVCLNNRYLGMVRQWQELDYEKRYSQSYMESIPDFVKLVESYGHVGIQVEKKADVEPALRDAFGKYKDRLVFINVITDREENVWPMVKAGKGLTEMLLGPDDK</sequence>
<keyword evidence="5 14" id="KW-0028">Amino-acid biosynthesis</keyword>
<comment type="caution">
    <text evidence="19">The sequence shown here is derived from an EMBL/GenBank/DDBJ whole genome shotgun (WGS) entry which is preliminary data.</text>
</comment>
<keyword evidence="9" id="KW-0274">FAD</keyword>
<evidence type="ECO:0000259" key="17">
    <source>
        <dbReference type="Pfam" id="PF02775"/>
    </source>
</evidence>
<dbReference type="EMBL" id="JABGBO010000009">
    <property type="protein sequence ID" value="NOL50245.1"/>
    <property type="molecule type" value="Genomic_DNA"/>
</dbReference>
<dbReference type="InterPro" id="IPR012000">
    <property type="entry name" value="Thiamin_PyroP_enz_cen_dom"/>
</dbReference>
<evidence type="ECO:0000256" key="12">
    <source>
        <dbReference type="ARBA" id="ARBA00023304"/>
    </source>
</evidence>
<dbReference type="InterPro" id="IPR012001">
    <property type="entry name" value="Thiamin_PyroP_enz_TPP-bd_dom"/>
</dbReference>
<evidence type="ECO:0000256" key="3">
    <source>
        <dbReference type="ARBA" id="ARBA00007812"/>
    </source>
</evidence>
<dbReference type="Pfam" id="PF02776">
    <property type="entry name" value="TPP_enzyme_N"/>
    <property type="match status" value="1"/>
</dbReference>
<dbReference type="FunFam" id="3.40.50.1220:FF:000008">
    <property type="entry name" value="Acetolactate synthase"/>
    <property type="match status" value="1"/>
</dbReference>
<evidence type="ECO:0000256" key="13">
    <source>
        <dbReference type="ARBA" id="ARBA00048670"/>
    </source>
</evidence>
<evidence type="ECO:0000256" key="8">
    <source>
        <dbReference type="ARBA" id="ARBA00022723"/>
    </source>
</evidence>
<feature type="domain" description="Thiamine pyrophosphate enzyme central" evidence="16">
    <location>
        <begin position="194"/>
        <end position="330"/>
    </location>
</feature>
<evidence type="ECO:0000256" key="11">
    <source>
        <dbReference type="ARBA" id="ARBA00023052"/>
    </source>
</evidence>
<keyword evidence="8 14" id="KW-0479">Metal-binding</keyword>
<name>A0A7Y4LAY1_9BURK</name>
<reference evidence="19 20" key="1">
    <citation type="submission" date="2020-05" db="EMBL/GenBank/DDBJ databases">
        <authorList>
            <person name="Niu N."/>
        </authorList>
    </citation>
    <scope>NUCLEOTIDE SEQUENCE [LARGE SCALE GENOMIC DNA]</scope>
    <source>
        <strain evidence="19 20">LMG10982</strain>
    </source>
</reference>
<keyword evidence="20" id="KW-1185">Reference proteome</keyword>
<dbReference type="EC" id="2.2.1.6" evidence="4 14"/>
<dbReference type="GO" id="GO:0003984">
    <property type="term" value="F:acetolactate synthase activity"/>
    <property type="evidence" value="ECO:0007669"/>
    <property type="project" value="UniProtKB-EC"/>
</dbReference>
<dbReference type="CDD" id="cd02015">
    <property type="entry name" value="TPP_AHAS"/>
    <property type="match status" value="1"/>
</dbReference>
<evidence type="ECO:0000256" key="14">
    <source>
        <dbReference type="RuleBase" id="RU003591"/>
    </source>
</evidence>
<dbReference type="FunFam" id="3.40.50.970:FF:000007">
    <property type="entry name" value="Acetolactate synthase"/>
    <property type="match status" value="1"/>
</dbReference>
<dbReference type="NCBIfam" id="TIGR00118">
    <property type="entry name" value="acolac_lg"/>
    <property type="match status" value="1"/>
</dbReference>